<organism evidence="2 3">
    <name type="scientific">Malus baccata</name>
    <name type="common">Siberian crab apple</name>
    <name type="synonym">Pyrus baccata</name>
    <dbReference type="NCBI Taxonomy" id="106549"/>
    <lineage>
        <taxon>Eukaryota</taxon>
        <taxon>Viridiplantae</taxon>
        <taxon>Streptophyta</taxon>
        <taxon>Embryophyta</taxon>
        <taxon>Tracheophyta</taxon>
        <taxon>Spermatophyta</taxon>
        <taxon>Magnoliopsida</taxon>
        <taxon>eudicotyledons</taxon>
        <taxon>Gunneridae</taxon>
        <taxon>Pentapetalae</taxon>
        <taxon>rosids</taxon>
        <taxon>fabids</taxon>
        <taxon>Rosales</taxon>
        <taxon>Rosaceae</taxon>
        <taxon>Amygdaloideae</taxon>
        <taxon>Maleae</taxon>
        <taxon>Malus</taxon>
    </lineage>
</organism>
<proteinExistence type="predicted"/>
<dbReference type="Proteomes" id="UP000315295">
    <property type="component" value="Unassembled WGS sequence"/>
</dbReference>
<feature type="region of interest" description="Disordered" evidence="1">
    <location>
        <begin position="1"/>
        <end position="25"/>
    </location>
</feature>
<evidence type="ECO:0000313" key="3">
    <source>
        <dbReference type="Proteomes" id="UP000315295"/>
    </source>
</evidence>
<accession>A0A540LFK8</accession>
<dbReference type="EMBL" id="VIEB01000611">
    <property type="protein sequence ID" value="TQD85072.1"/>
    <property type="molecule type" value="Genomic_DNA"/>
</dbReference>
<feature type="compositionally biased region" description="Basic residues" evidence="1">
    <location>
        <begin position="16"/>
        <end position="25"/>
    </location>
</feature>
<gene>
    <name evidence="2" type="ORF">C1H46_029356</name>
</gene>
<name>A0A540LFK8_MALBA</name>
<comment type="caution">
    <text evidence="2">The sequence shown here is derived from an EMBL/GenBank/DDBJ whole genome shotgun (WGS) entry which is preliminary data.</text>
</comment>
<evidence type="ECO:0000313" key="2">
    <source>
        <dbReference type="EMBL" id="TQD85072.1"/>
    </source>
</evidence>
<keyword evidence="3" id="KW-1185">Reference proteome</keyword>
<dbReference type="AlphaFoldDB" id="A0A540LFK8"/>
<protein>
    <submittedName>
        <fullName evidence="2">Uncharacterized protein</fullName>
    </submittedName>
</protein>
<sequence length="96" mass="10846">MKPSLGSHSPPVLEHRLRRQPHPPHHTASGFVYVELAIETIMGYGFVWVEVEAETIWGRLGIGGSTGLEIEDCDWIHGVDKDDKKDEFPRGFKGFF</sequence>
<reference evidence="2 3" key="1">
    <citation type="journal article" date="2019" name="G3 (Bethesda)">
        <title>Sequencing of a Wild Apple (Malus baccata) Genome Unravels the Differences Between Cultivated and Wild Apple Species Regarding Disease Resistance and Cold Tolerance.</title>
        <authorList>
            <person name="Chen X."/>
        </authorList>
    </citation>
    <scope>NUCLEOTIDE SEQUENCE [LARGE SCALE GENOMIC DNA]</scope>
    <source>
        <strain evidence="3">cv. Shandingzi</strain>
        <tissue evidence="2">Leaves</tissue>
    </source>
</reference>
<evidence type="ECO:0000256" key="1">
    <source>
        <dbReference type="SAM" id="MobiDB-lite"/>
    </source>
</evidence>